<sequence length="231" mass="25137">MRLGNHPLTALLFATTVAVLALMQSYFPTVLAIPLPGSNIRPVLLLEMASQPQHLIHIFGPTDDPLRPARISGMNTGNAIDYLLMVSYALLTLSFFFGIAQELGSNIWRLFGWLGVIAALADATENWLMFRMVAHIADPSAEMAVLPYPVWIKFGLLALTCGAAAWAFVGLRRWALAALSLPAIVMLIPGFLDPLHVAPMATALIGLGWLAMALHAVSRWWSSRRTARPAA</sequence>
<proteinExistence type="predicted"/>
<comment type="caution">
    <text evidence="2">The sequence shown here is derived from an EMBL/GenBank/DDBJ whole genome shotgun (WGS) entry which is preliminary data.</text>
</comment>
<dbReference type="Proteomes" id="UP001589943">
    <property type="component" value="Unassembled WGS sequence"/>
</dbReference>
<dbReference type="EMBL" id="JBHLTL010000004">
    <property type="protein sequence ID" value="MFC0589128.1"/>
    <property type="molecule type" value="Genomic_DNA"/>
</dbReference>
<dbReference type="RefSeq" id="WP_379480630.1">
    <property type="nucleotide sequence ID" value="NZ_JBHLTL010000004.1"/>
</dbReference>
<feature type="transmembrane region" description="Helical" evidence="1">
    <location>
        <begin position="174"/>
        <end position="192"/>
    </location>
</feature>
<organism evidence="2 3">
    <name type="scientific">Novosphingobium aquiterrae</name>
    <dbReference type="NCBI Taxonomy" id="624388"/>
    <lineage>
        <taxon>Bacteria</taxon>
        <taxon>Pseudomonadati</taxon>
        <taxon>Pseudomonadota</taxon>
        <taxon>Alphaproteobacteria</taxon>
        <taxon>Sphingomonadales</taxon>
        <taxon>Sphingomonadaceae</taxon>
        <taxon>Novosphingobium</taxon>
    </lineage>
</organism>
<protein>
    <recommendedName>
        <fullName evidence="4">DUF4386 family protein</fullName>
    </recommendedName>
</protein>
<gene>
    <name evidence="2" type="ORF">ACFFF7_06850</name>
</gene>
<keyword evidence="3" id="KW-1185">Reference proteome</keyword>
<name>A0ABV6PH10_9SPHN</name>
<feature type="transmembrane region" description="Helical" evidence="1">
    <location>
        <begin position="82"/>
        <end position="100"/>
    </location>
</feature>
<feature type="transmembrane region" description="Helical" evidence="1">
    <location>
        <begin position="198"/>
        <end position="218"/>
    </location>
</feature>
<evidence type="ECO:0000256" key="1">
    <source>
        <dbReference type="SAM" id="Phobius"/>
    </source>
</evidence>
<keyword evidence="1" id="KW-1133">Transmembrane helix</keyword>
<evidence type="ECO:0000313" key="2">
    <source>
        <dbReference type="EMBL" id="MFC0589128.1"/>
    </source>
</evidence>
<accession>A0ABV6PH10</accession>
<evidence type="ECO:0000313" key="3">
    <source>
        <dbReference type="Proteomes" id="UP001589943"/>
    </source>
</evidence>
<reference evidence="2 3" key="1">
    <citation type="submission" date="2024-09" db="EMBL/GenBank/DDBJ databases">
        <authorList>
            <person name="Sun Q."/>
            <person name="Mori K."/>
        </authorList>
    </citation>
    <scope>NUCLEOTIDE SEQUENCE [LARGE SCALE GENOMIC DNA]</scope>
    <source>
        <strain evidence="2 3">NCAIM B.02537</strain>
    </source>
</reference>
<keyword evidence="1" id="KW-0472">Membrane</keyword>
<keyword evidence="1" id="KW-0812">Transmembrane</keyword>
<evidence type="ECO:0008006" key="4">
    <source>
        <dbReference type="Google" id="ProtNLM"/>
    </source>
</evidence>
<feature type="transmembrane region" description="Helical" evidence="1">
    <location>
        <begin position="107"/>
        <end position="130"/>
    </location>
</feature>
<feature type="transmembrane region" description="Helical" evidence="1">
    <location>
        <begin position="150"/>
        <end position="169"/>
    </location>
</feature>